<dbReference type="PROSITE" id="PS50931">
    <property type="entry name" value="HTH_LYSR"/>
    <property type="match status" value="1"/>
</dbReference>
<evidence type="ECO:0000256" key="1">
    <source>
        <dbReference type="ARBA" id="ARBA00009437"/>
    </source>
</evidence>
<evidence type="ECO:0000256" key="4">
    <source>
        <dbReference type="ARBA" id="ARBA00023163"/>
    </source>
</evidence>
<dbReference type="PRINTS" id="PR00039">
    <property type="entry name" value="HTHLYSR"/>
</dbReference>
<keyword evidence="2" id="KW-0805">Transcription regulation</keyword>
<comment type="similarity">
    <text evidence="1">Belongs to the LysR transcriptional regulatory family.</text>
</comment>
<dbReference type="RefSeq" id="WP_329611476.1">
    <property type="nucleotide sequence ID" value="NZ_CP108482.1"/>
</dbReference>
<evidence type="ECO:0000313" key="6">
    <source>
        <dbReference type="EMBL" id="WUS55039.1"/>
    </source>
</evidence>
<reference evidence="6 7" key="1">
    <citation type="submission" date="2022-10" db="EMBL/GenBank/DDBJ databases">
        <title>The complete genomes of actinobacterial strains from the NBC collection.</title>
        <authorList>
            <person name="Joergensen T.S."/>
            <person name="Alvarez Arevalo M."/>
            <person name="Sterndorff E.B."/>
            <person name="Faurdal D."/>
            <person name="Vuksanovic O."/>
            <person name="Mourched A.-S."/>
            <person name="Charusanti P."/>
            <person name="Shaw S."/>
            <person name="Blin K."/>
            <person name="Weber T."/>
        </authorList>
    </citation>
    <scope>NUCLEOTIDE SEQUENCE [LARGE SCALE GENOMIC DNA]</scope>
    <source>
        <strain evidence="6 7">NBC_01247</strain>
    </source>
</reference>
<protein>
    <submittedName>
        <fullName evidence="6">LysR family transcriptional regulator</fullName>
    </submittedName>
</protein>
<evidence type="ECO:0000313" key="7">
    <source>
        <dbReference type="Proteomes" id="UP001432014"/>
    </source>
</evidence>
<dbReference type="Proteomes" id="UP001432014">
    <property type="component" value="Chromosome"/>
</dbReference>
<dbReference type="InterPro" id="IPR000847">
    <property type="entry name" value="LysR_HTH_N"/>
</dbReference>
<keyword evidence="4" id="KW-0804">Transcription</keyword>
<sequence length="92" mass="9708">MSAGAAALLWGLRAFCWPLTVPSNANVCTGACLGGIGGGQALRYFIAVYDHGSTTKAAEALFLAQPSISRQIRRLEGQLGLRLFEHVAADCE</sequence>
<dbReference type="Gene3D" id="1.10.10.10">
    <property type="entry name" value="Winged helix-like DNA-binding domain superfamily/Winged helix DNA-binding domain"/>
    <property type="match status" value="1"/>
</dbReference>
<organism evidence="6 7">
    <name type="scientific">Kitasatospora herbaricolor</name>
    <dbReference type="NCBI Taxonomy" id="68217"/>
    <lineage>
        <taxon>Bacteria</taxon>
        <taxon>Bacillati</taxon>
        <taxon>Actinomycetota</taxon>
        <taxon>Actinomycetes</taxon>
        <taxon>Kitasatosporales</taxon>
        <taxon>Streptomycetaceae</taxon>
        <taxon>Kitasatospora</taxon>
    </lineage>
</organism>
<dbReference type="InterPro" id="IPR036390">
    <property type="entry name" value="WH_DNA-bd_sf"/>
</dbReference>
<dbReference type="EMBL" id="CP108482">
    <property type="protein sequence ID" value="WUS55039.1"/>
    <property type="molecule type" value="Genomic_DNA"/>
</dbReference>
<evidence type="ECO:0000256" key="3">
    <source>
        <dbReference type="ARBA" id="ARBA00023125"/>
    </source>
</evidence>
<evidence type="ECO:0000256" key="2">
    <source>
        <dbReference type="ARBA" id="ARBA00023015"/>
    </source>
</evidence>
<gene>
    <name evidence="6" type="ORF">OG469_05635</name>
</gene>
<evidence type="ECO:0000259" key="5">
    <source>
        <dbReference type="PROSITE" id="PS50931"/>
    </source>
</evidence>
<accession>A0ABZ1W2K5</accession>
<feature type="domain" description="HTH lysR-type" evidence="5">
    <location>
        <begin position="40"/>
        <end position="92"/>
    </location>
</feature>
<dbReference type="InterPro" id="IPR036388">
    <property type="entry name" value="WH-like_DNA-bd_sf"/>
</dbReference>
<keyword evidence="7" id="KW-1185">Reference proteome</keyword>
<dbReference type="PANTHER" id="PTHR30346">
    <property type="entry name" value="TRANSCRIPTIONAL DUAL REGULATOR HCAR-RELATED"/>
    <property type="match status" value="1"/>
</dbReference>
<keyword evidence="3" id="KW-0238">DNA-binding</keyword>
<dbReference type="PANTHER" id="PTHR30346:SF28">
    <property type="entry name" value="HTH-TYPE TRANSCRIPTIONAL REGULATOR CYNR"/>
    <property type="match status" value="1"/>
</dbReference>
<name>A0ABZ1W2K5_9ACTN</name>
<dbReference type="Pfam" id="PF00126">
    <property type="entry name" value="HTH_1"/>
    <property type="match status" value="1"/>
</dbReference>
<proteinExistence type="inferred from homology"/>
<dbReference type="SUPFAM" id="SSF46785">
    <property type="entry name" value="Winged helix' DNA-binding domain"/>
    <property type="match status" value="1"/>
</dbReference>